<dbReference type="EMBL" id="JACBZM010000001">
    <property type="protein sequence ID" value="NYI44995.1"/>
    <property type="molecule type" value="Genomic_DNA"/>
</dbReference>
<name>A0A7Y9ZJA9_9ACTN</name>
<evidence type="ECO:0008006" key="4">
    <source>
        <dbReference type="Google" id="ProtNLM"/>
    </source>
</evidence>
<evidence type="ECO:0000256" key="1">
    <source>
        <dbReference type="SAM" id="MobiDB-lite"/>
    </source>
</evidence>
<dbReference type="Gene3D" id="2.60.40.420">
    <property type="entry name" value="Cupredoxins - blue copper proteins"/>
    <property type="match status" value="1"/>
</dbReference>
<feature type="compositionally biased region" description="Basic and acidic residues" evidence="1">
    <location>
        <begin position="40"/>
        <end position="49"/>
    </location>
</feature>
<evidence type="ECO:0000313" key="3">
    <source>
        <dbReference type="Proteomes" id="UP000562045"/>
    </source>
</evidence>
<dbReference type="SUPFAM" id="SSF49503">
    <property type="entry name" value="Cupredoxins"/>
    <property type="match status" value="1"/>
</dbReference>
<reference evidence="2 3" key="1">
    <citation type="submission" date="2020-07" db="EMBL/GenBank/DDBJ databases">
        <title>Sequencing the genomes of 1000 actinobacteria strains.</title>
        <authorList>
            <person name="Klenk H.-P."/>
        </authorList>
    </citation>
    <scope>NUCLEOTIDE SEQUENCE [LARGE SCALE GENOMIC DNA]</scope>
    <source>
        <strain evidence="2 3">DSM 15131</strain>
    </source>
</reference>
<organism evidence="2 3">
    <name type="scientific">Nocardioides aromaticivorans</name>
    <dbReference type="NCBI Taxonomy" id="200618"/>
    <lineage>
        <taxon>Bacteria</taxon>
        <taxon>Bacillati</taxon>
        <taxon>Actinomycetota</taxon>
        <taxon>Actinomycetes</taxon>
        <taxon>Propionibacteriales</taxon>
        <taxon>Nocardioidaceae</taxon>
        <taxon>Nocardioides</taxon>
    </lineage>
</organism>
<comment type="caution">
    <text evidence="2">The sequence shown here is derived from an EMBL/GenBank/DDBJ whole genome shotgun (WGS) entry which is preliminary data.</text>
</comment>
<protein>
    <recommendedName>
        <fullName evidence="4">EfeO-type cupredoxin-like domain-containing protein</fullName>
    </recommendedName>
</protein>
<dbReference type="Proteomes" id="UP000562045">
    <property type="component" value="Unassembled WGS sequence"/>
</dbReference>
<dbReference type="InterPro" id="IPR008972">
    <property type="entry name" value="Cupredoxin"/>
</dbReference>
<evidence type="ECO:0000313" key="2">
    <source>
        <dbReference type="EMBL" id="NYI44995.1"/>
    </source>
</evidence>
<feature type="region of interest" description="Disordered" evidence="1">
    <location>
        <begin position="32"/>
        <end position="56"/>
    </location>
</feature>
<gene>
    <name evidence="2" type="ORF">BJ993_002075</name>
</gene>
<dbReference type="RefSeq" id="WP_179648712.1">
    <property type="nucleotide sequence ID" value="NZ_JACBZM010000001.1"/>
</dbReference>
<proteinExistence type="predicted"/>
<accession>A0A7Y9ZJA9</accession>
<sequence length="137" mass="14476">MNVPAVRALGGSVWAALLLVLTAWACSVEDPEPGAAATENHAESGHGTEAEGPQRSIEVRNGEVVGGVQQLEVSLGESVTIEVLSDEADEMHVHGYDLAEDLEAGEPGAVTFDADIPGEFDVELEDHHLSLIVLRVR</sequence>
<dbReference type="AlphaFoldDB" id="A0A7Y9ZJA9"/>